<proteinExistence type="predicted"/>
<comment type="caution">
    <text evidence="1">The sequence shown here is derived from an EMBL/GenBank/DDBJ whole genome shotgun (WGS) entry which is preliminary data.</text>
</comment>
<dbReference type="AlphaFoldDB" id="A0A2S8FM94"/>
<sequence length="147" mass="16690">MAFLRKHGLWIVVVVALLVLRSQRGGFSPEELDAHCQQLMEEGKSAEALAWSREATDDDLRTIYEYDNDRTLEIIEEIYKLGAAKVTAVDIDVDPDFGETTDILIVTLPENPTQRADLLQYESQLAQWTGVGGTSDRGQKYLMLWWD</sequence>
<dbReference type="RefSeq" id="WP_105352847.1">
    <property type="nucleotide sequence ID" value="NZ_PUIA01000035.1"/>
</dbReference>
<dbReference type="EMBL" id="PUIA01000035">
    <property type="protein sequence ID" value="PQO33257.1"/>
    <property type="molecule type" value="Genomic_DNA"/>
</dbReference>
<dbReference type="OrthoDB" id="9965418at2"/>
<accession>A0A2S8FM94</accession>
<reference evidence="1 2" key="1">
    <citation type="submission" date="2018-02" db="EMBL/GenBank/DDBJ databases">
        <title>Comparative genomes isolates from brazilian mangrove.</title>
        <authorList>
            <person name="Araujo J.E."/>
            <person name="Taketani R.G."/>
            <person name="Silva M.C.P."/>
            <person name="Loureco M.V."/>
            <person name="Andreote F.D."/>
        </authorList>
    </citation>
    <scope>NUCLEOTIDE SEQUENCE [LARGE SCALE GENOMIC DNA]</scope>
    <source>
        <strain evidence="1 2">HEX-2 MGV</strain>
    </source>
</reference>
<evidence type="ECO:0000313" key="2">
    <source>
        <dbReference type="Proteomes" id="UP000240009"/>
    </source>
</evidence>
<dbReference type="Proteomes" id="UP000240009">
    <property type="component" value="Unassembled WGS sequence"/>
</dbReference>
<evidence type="ECO:0000313" key="1">
    <source>
        <dbReference type="EMBL" id="PQO33257.1"/>
    </source>
</evidence>
<protein>
    <submittedName>
        <fullName evidence="1">Uncharacterized protein</fullName>
    </submittedName>
</protein>
<gene>
    <name evidence="1" type="ORF">C5Y96_10410</name>
</gene>
<organism evidence="1 2">
    <name type="scientific">Blastopirellula marina</name>
    <dbReference type="NCBI Taxonomy" id="124"/>
    <lineage>
        <taxon>Bacteria</taxon>
        <taxon>Pseudomonadati</taxon>
        <taxon>Planctomycetota</taxon>
        <taxon>Planctomycetia</taxon>
        <taxon>Pirellulales</taxon>
        <taxon>Pirellulaceae</taxon>
        <taxon>Blastopirellula</taxon>
    </lineage>
</organism>
<name>A0A2S8FM94_9BACT</name>